<evidence type="ECO:0000313" key="2">
    <source>
        <dbReference type="Proteomes" id="UP000829685"/>
    </source>
</evidence>
<name>A0A9P9WQ10_9PEZI</name>
<dbReference type="InterPro" id="IPR022025">
    <property type="entry name" value="Amidoligase_2"/>
</dbReference>
<proteinExistence type="predicted"/>
<comment type="caution">
    <text evidence="1">The sequence shown here is derived from an EMBL/GenBank/DDBJ whole genome shotgun (WGS) entry which is preliminary data.</text>
</comment>
<evidence type="ECO:0008006" key="3">
    <source>
        <dbReference type="Google" id="ProtNLM"/>
    </source>
</evidence>
<dbReference type="EMBL" id="JAFIMR010000009">
    <property type="protein sequence ID" value="KAI1874594.1"/>
    <property type="molecule type" value="Genomic_DNA"/>
</dbReference>
<dbReference type="PANTHER" id="PTHR36847:SF1">
    <property type="entry name" value="AMIDOLIGASE ENZYME"/>
    <property type="match status" value="1"/>
</dbReference>
<accession>A0A9P9WQ10</accession>
<dbReference type="PANTHER" id="PTHR36847">
    <property type="entry name" value="AMIDOLIGASE ENZYME"/>
    <property type="match status" value="1"/>
</dbReference>
<evidence type="ECO:0000313" key="1">
    <source>
        <dbReference type="EMBL" id="KAI1874594.1"/>
    </source>
</evidence>
<reference evidence="1" key="1">
    <citation type="submission" date="2021-03" db="EMBL/GenBank/DDBJ databases">
        <title>Revisited historic fungal species revealed as producer of novel bioactive compounds through whole genome sequencing and comparative genomics.</title>
        <authorList>
            <person name="Vignolle G.A."/>
            <person name="Hochenegger N."/>
            <person name="Mach R.L."/>
            <person name="Mach-Aigner A.R."/>
            <person name="Javad Rahimi M."/>
            <person name="Salim K.A."/>
            <person name="Chan C.M."/>
            <person name="Lim L.B.L."/>
            <person name="Cai F."/>
            <person name="Druzhinina I.S."/>
            <person name="U'Ren J.M."/>
            <person name="Derntl C."/>
        </authorList>
    </citation>
    <scope>NUCLEOTIDE SEQUENCE</scope>
    <source>
        <strain evidence="1">TUCIM 5799</strain>
    </source>
</reference>
<protein>
    <recommendedName>
        <fullName evidence="3">Amidoligase enzyme</fullName>
    </recommendedName>
</protein>
<sequence>MNPSAESRPPLLSCGIEMEFLVQYMIEGGQDHSSEDLPPVTMVPGYIKDRASTMGEYMGNNFIANHIRAMIRQTLRDAGVAVEKGLNPPVDDKYAGFENLPVRRALRFKDWVIKSDSTVTKPSEGAYHYAGMELTTPSLDGTDANLAMVQSVINLLNANYRITVNASCGLHVHVGNGVRGFDLRNMRRMTGFFYAADRTLAMLHPPLRRFSRWVLSIRDRSELACGMTAAQRAKPPDYCDPHCHDFIAVDVRHGEQPVIWRQMNNVKAVTEAFAETRKPGRYEPFQMLRTELPAPYRYNVANESQEARALDGHGADVRRRAAMADTISDEGKYNSSRPRSLPRIAVRTFTPEDDEKFLEAETKKLGYEPAPLADMAEVDLGTYHGLAEIFSAVSTCAIQQLLIASLRPNYNIEPYACEMLEFGEDQAPTLEFREATGSMDARWVVAWAKICCGLATWATHASASEYLRVIAHCDRGQRGEIEYDVVDLLDEVGLIAESQVAEERLRDNVESWGLRFLKE</sequence>
<organism evidence="1 2">
    <name type="scientific">Neoarthrinium moseri</name>
    <dbReference type="NCBI Taxonomy" id="1658444"/>
    <lineage>
        <taxon>Eukaryota</taxon>
        <taxon>Fungi</taxon>
        <taxon>Dikarya</taxon>
        <taxon>Ascomycota</taxon>
        <taxon>Pezizomycotina</taxon>
        <taxon>Sordariomycetes</taxon>
        <taxon>Xylariomycetidae</taxon>
        <taxon>Amphisphaeriales</taxon>
        <taxon>Apiosporaceae</taxon>
        <taxon>Neoarthrinium</taxon>
    </lineage>
</organism>
<dbReference type="Proteomes" id="UP000829685">
    <property type="component" value="Unassembled WGS sequence"/>
</dbReference>
<dbReference type="Pfam" id="PF12224">
    <property type="entry name" value="Amidoligase_2"/>
    <property type="match status" value="1"/>
</dbReference>
<keyword evidence="2" id="KW-1185">Reference proteome</keyword>
<dbReference type="AlphaFoldDB" id="A0A9P9WQ10"/>
<gene>
    <name evidence="1" type="ORF">JX265_004802</name>
</gene>